<dbReference type="PANTHER" id="PTHR24333">
    <property type="entry name" value="HOMEO BOX HB9 LIKE A-RELATED"/>
    <property type="match status" value="1"/>
</dbReference>
<keyword evidence="4 5" id="KW-0539">Nucleus</keyword>
<name>A0A7E5VI46_TRINI</name>
<dbReference type="InterPro" id="IPR050848">
    <property type="entry name" value="Homeobox_TF"/>
</dbReference>
<feature type="compositionally biased region" description="Basic and acidic residues" evidence="7">
    <location>
        <begin position="81"/>
        <end position="96"/>
    </location>
</feature>
<dbReference type="SMART" id="SM00389">
    <property type="entry name" value="HOX"/>
    <property type="match status" value="1"/>
</dbReference>
<dbReference type="PROSITE" id="PS50071">
    <property type="entry name" value="HOMEOBOX_2"/>
    <property type="match status" value="1"/>
</dbReference>
<dbReference type="InterPro" id="IPR017970">
    <property type="entry name" value="Homeobox_CS"/>
</dbReference>
<evidence type="ECO:0000256" key="1">
    <source>
        <dbReference type="ARBA" id="ARBA00004123"/>
    </source>
</evidence>
<feature type="region of interest" description="Disordered" evidence="7">
    <location>
        <begin position="192"/>
        <end position="222"/>
    </location>
</feature>
<dbReference type="Proteomes" id="UP000322000">
    <property type="component" value="Chromosome 5"/>
</dbReference>
<feature type="DNA-binding region" description="Homeobox" evidence="5">
    <location>
        <begin position="218"/>
        <end position="277"/>
    </location>
</feature>
<dbReference type="RefSeq" id="XP_026727993.1">
    <property type="nucleotide sequence ID" value="XM_026872192.1"/>
</dbReference>
<feature type="region of interest" description="Disordered" evidence="7">
    <location>
        <begin position="28"/>
        <end position="124"/>
    </location>
</feature>
<dbReference type="InterPro" id="IPR001356">
    <property type="entry name" value="HD"/>
</dbReference>
<dbReference type="InterPro" id="IPR020479">
    <property type="entry name" value="HD_metazoa"/>
</dbReference>
<protein>
    <submittedName>
        <fullName evidence="10">Homeobox protein MSH-A-like</fullName>
    </submittedName>
</protein>
<dbReference type="GO" id="GO:0000981">
    <property type="term" value="F:DNA-binding transcription factor activity, RNA polymerase II-specific"/>
    <property type="evidence" value="ECO:0007669"/>
    <property type="project" value="InterPro"/>
</dbReference>
<feature type="domain" description="Homeobox" evidence="8">
    <location>
        <begin position="216"/>
        <end position="276"/>
    </location>
</feature>
<dbReference type="InterPro" id="IPR009057">
    <property type="entry name" value="Homeodomain-like_sf"/>
</dbReference>
<dbReference type="PANTHER" id="PTHR24333:SF5">
    <property type="entry name" value="VENT HOMEOBOX"/>
    <property type="match status" value="1"/>
</dbReference>
<reference evidence="10" key="1">
    <citation type="submission" date="2025-08" db="UniProtKB">
        <authorList>
            <consortium name="RefSeq"/>
        </authorList>
    </citation>
    <scope>IDENTIFICATION</scope>
</reference>
<dbReference type="PRINTS" id="PR00024">
    <property type="entry name" value="HOMEOBOX"/>
</dbReference>
<evidence type="ECO:0000313" key="9">
    <source>
        <dbReference type="Proteomes" id="UP000322000"/>
    </source>
</evidence>
<dbReference type="OrthoDB" id="6159439at2759"/>
<keyword evidence="3 5" id="KW-0371">Homeobox</keyword>
<dbReference type="Gene3D" id="1.10.10.60">
    <property type="entry name" value="Homeodomain-like"/>
    <property type="match status" value="1"/>
</dbReference>
<feature type="compositionally biased region" description="Polar residues" evidence="7">
    <location>
        <begin position="101"/>
        <end position="110"/>
    </location>
</feature>
<evidence type="ECO:0000256" key="5">
    <source>
        <dbReference type="PROSITE-ProRule" id="PRU00108"/>
    </source>
</evidence>
<accession>A0A7E5VI46</accession>
<organism evidence="9 10">
    <name type="scientific">Trichoplusia ni</name>
    <name type="common">Cabbage looper</name>
    <dbReference type="NCBI Taxonomy" id="7111"/>
    <lineage>
        <taxon>Eukaryota</taxon>
        <taxon>Metazoa</taxon>
        <taxon>Ecdysozoa</taxon>
        <taxon>Arthropoda</taxon>
        <taxon>Hexapoda</taxon>
        <taxon>Insecta</taxon>
        <taxon>Pterygota</taxon>
        <taxon>Neoptera</taxon>
        <taxon>Endopterygota</taxon>
        <taxon>Lepidoptera</taxon>
        <taxon>Glossata</taxon>
        <taxon>Ditrysia</taxon>
        <taxon>Noctuoidea</taxon>
        <taxon>Noctuidae</taxon>
        <taxon>Plusiinae</taxon>
        <taxon>Trichoplusia</taxon>
    </lineage>
</organism>
<comment type="subcellular location">
    <subcellularLocation>
        <location evidence="1 5 6">Nucleus</location>
    </subcellularLocation>
</comment>
<evidence type="ECO:0000256" key="4">
    <source>
        <dbReference type="ARBA" id="ARBA00023242"/>
    </source>
</evidence>
<dbReference type="KEGG" id="tnl:113494057"/>
<evidence type="ECO:0000259" key="8">
    <source>
        <dbReference type="PROSITE" id="PS50071"/>
    </source>
</evidence>
<keyword evidence="9" id="KW-1185">Reference proteome</keyword>
<dbReference type="PROSITE" id="PS00027">
    <property type="entry name" value="HOMEOBOX_1"/>
    <property type="match status" value="1"/>
</dbReference>
<evidence type="ECO:0000256" key="3">
    <source>
        <dbReference type="ARBA" id="ARBA00023155"/>
    </source>
</evidence>
<dbReference type="AlphaFoldDB" id="A0A7E5VI46"/>
<proteinExistence type="predicted"/>
<evidence type="ECO:0000313" key="10">
    <source>
        <dbReference type="RefSeq" id="XP_026727993.1"/>
    </source>
</evidence>
<evidence type="ECO:0000256" key="6">
    <source>
        <dbReference type="RuleBase" id="RU000682"/>
    </source>
</evidence>
<dbReference type="GO" id="GO:0005634">
    <property type="term" value="C:nucleus"/>
    <property type="evidence" value="ECO:0007669"/>
    <property type="project" value="UniProtKB-SubCell"/>
</dbReference>
<gene>
    <name evidence="10" type="primary">LOC113494057</name>
</gene>
<evidence type="ECO:0000256" key="7">
    <source>
        <dbReference type="SAM" id="MobiDB-lite"/>
    </source>
</evidence>
<feature type="compositionally biased region" description="Basic and acidic residues" evidence="7">
    <location>
        <begin position="137"/>
        <end position="148"/>
    </location>
</feature>
<dbReference type="InParanoid" id="A0A7E5VI46"/>
<dbReference type="GO" id="GO:0003677">
    <property type="term" value="F:DNA binding"/>
    <property type="evidence" value="ECO:0007669"/>
    <property type="project" value="UniProtKB-UniRule"/>
</dbReference>
<keyword evidence="2 5" id="KW-0238">DNA-binding</keyword>
<dbReference type="Pfam" id="PF00046">
    <property type="entry name" value="Homeodomain"/>
    <property type="match status" value="1"/>
</dbReference>
<dbReference type="GeneID" id="113494057"/>
<dbReference type="CDD" id="cd00086">
    <property type="entry name" value="homeodomain"/>
    <property type="match status" value="1"/>
</dbReference>
<evidence type="ECO:0000256" key="2">
    <source>
        <dbReference type="ARBA" id="ARBA00023125"/>
    </source>
</evidence>
<sequence length="318" mass="36074">MESRMQDSHKSFLIKDLLGDVLRPGAVLAIGPPQSEEDQEPLRCNSRASQNLETSDAEDDISVGDNRSETSTPKKQFTFPKEFKKKSDEEDGERSSPLEYNLNNQANYSSPFKEDESEYERTDERMKLYDTSLFHLYRPERDGKKDEGEGAGYEHMGGGLSDSIYGRSMDLSKNSFQSQLLAGFASVIAGSSQRESQESNDRQPGNRPSASSSSSRKPRRRRTAFTHAQLAYLERKFRCQKYLSVADRGDVAEALSLSETQVKTWYQNRRTKWKRQNQLRLEQLRAQAASGERDLSAHALPLACALLPPYPAYMHCHL</sequence>
<feature type="region of interest" description="Disordered" evidence="7">
    <location>
        <begin position="136"/>
        <end position="157"/>
    </location>
</feature>
<dbReference type="SUPFAM" id="SSF46689">
    <property type="entry name" value="Homeodomain-like"/>
    <property type="match status" value="1"/>
</dbReference>